<reference evidence="2" key="1">
    <citation type="submission" date="2023-03" db="EMBL/GenBank/DDBJ databases">
        <title>Massive genome expansion in bonnet fungi (Mycena s.s.) driven by repeated elements and novel gene families across ecological guilds.</title>
        <authorList>
            <consortium name="Lawrence Berkeley National Laboratory"/>
            <person name="Harder C.B."/>
            <person name="Miyauchi S."/>
            <person name="Viragh M."/>
            <person name="Kuo A."/>
            <person name="Thoen E."/>
            <person name="Andreopoulos B."/>
            <person name="Lu D."/>
            <person name="Skrede I."/>
            <person name="Drula E."/>
            <person name="Henrissat B."/>
            <person name="Morin E."/>
            <person name="Kohler A."/>
            <person name="Barry K."/>
            <person name="LaButti K."/>
            <person name="Morin E."/>
            <person name="Salamov A."/>
            <person name="Lipzen A."/>
            <person name="Mereny Z."/>
            <person name="Hegedus B."/>
            <person name="Baldrian P."/>
            <person name="Stursova M."/>
            <person name="Weitz H."/>
            <person name="Taylor A."/>
            <person name="Grigoriev I.V."/>
            <person name="Nagy L.G."/>
            <person name="Martin F."/>
            <person name="Kauserud H."/>
        </authorList>
    </citation>
    <scope>NUCLEOTIDE SEQUENCE</scope>
    <source>
        <strain evidence="2">9284</strain>
    </source>
</reference>
<comment type="caution">
    <text evidence="2">The sequence shown here is derived from an EMBL/GenBank/DDBJ whole genome shotgun (WGS) entry which is preliminary data.</text>
</comment>
<dbReference type="AlphaFoldDB" id="A0AAD7CIN6"/>
<evidence type="ECO:0000313" key="3">
    <source>
        <dbReference type="Proteomes" id="UP001221142"/>
    </source>
</evidence>
<dbReference type="EMBL" id="JARKIF010000001">
    <property type="protein sequence ID" value="KAJ7649990.1"/>
    <property type="molecule type" value="Genomic_DNA"/>
</dbReference>
<dbReference type="Proteomes" id="UP001221142">
    <property type="component" value="Unassembled WGS sequence"/>
</dbReference>
<accession>A0AAD7CIN6</accession>
<protein>
    <submittedName>
        <fullName evidence="2">Uncharacterized protein</fullName>
    </submittedName>
</protein>
<proteinExistence type="predicted"/>
<feature type="region of interest" description="Disordered" evidence="1">
    <location>
        <begin position="1"/>
        <end position="22"/>
    </location>
</feature>
<feature type="compositionally biased region" description="Acidic residues" evidence="1">
    <location>
        <begin position="222"/>
        <end position="232"/>
    </location>
</feature>
<keyword evidence="3" id="KW-1185">Reference proteome</keyword>
<evidence type="ECO:0000256" key="1">
    <source>
        <dbReference type="SAM" id="MobiDB-lite"/>
    </source>
</evidence>
<evidence type="ECO:0000313" key="2">
    <source>
        <dbReference type="EMBL" id="KAJ7649990.1"/>
    </source>
</evidence>
<name>A0AAD7CIN6_9AGAR</name>
<feature type="compositionally biased region" description="Basic residues" evidence="1">
    <location>
        <begin position="1"/>
        <end position="11"/>
    </location>
</feature>
<sequence length="353" mass="40135">MKRQRRAPKQSKLREELKPNSPLSSFVNPINRFLAEQYTTPKRLPEKISTEILAACSTKDTRLLPAQSCNSLPISYEDHAQNGATVLRLVLFLMLRGRIRNKPEGYAQLLVDAVCSADLKLIMEKINPKLLKGVQDGEEAFYAYIGMLWFQEALNVERVANLISPFFVPILDKLDEVYAELHKRVDLYVRTQDGECFVRNLRDTQVSRPAHCPPSPIRVDMRDEDEESEDENTLLPSPMLQDAPVKWDREALLAEYADPIPETVVHMKKHSIYARPSSGSIHQEHMPMVVPSGSSSFALYHAPVLPRPPLSPTYRQNVTHRPPAFFPGLGSNPKFDAELFTPGPNCWVEQHMR</sequence>
<feature type="region of interest" description="Disordered" evidence="1">
    <location>
        <begin position="207"/>
        <end position="239"/>
    </location>
</feature>
<organism evidence="2 3">
    <name type="scientific">Roridomyces roridus</name>
    <dbReference type="NCBI Taxonomy" id="1738132"/>
    <lineage>
        <taxon>Eukaryota</taxon>
        <taxon>Fungi</taxon>
        <taxon>Dikarya</taxon>
        <taxon>Basidiomycota</taxon>
        <taxon>Agaricomycotina</taxon>
        <taxon>Agaricomycetes</taxon>
        <taxon>Agaricomycetidae</taxon>
        <taxon>Agaricales</taxon>
        <taxon>Marasmiineae</taxon>
        <taxon>Mycenaceae</taxon>
        <taxon>Roridomyces</taxon>
    </lineage>
</organism>
<gene>
    <name evidence="2" type="ORF">FB45DRAFT_886510</name>
</gene>